<accession>A0A6J6STH1</accession>
<name>A0A6J6STH1_9ZZZZ</name>
<gene>
    <name evidence="1" type="ORF">UFOPK2810_00170</name>
</gene>
<proteinExistence type="predicted"/>
<dbReference type="InterPro" id="IPR011989">
    <property type="entry name" value="ARM-like"/>
</dbReference>
<dbReference type="EMBL" id="CAEZYZ010000016">
    <property type="protein sequence ID" value="CAB4738276.1"/>
    <property type="molecule type" value="Genomic_DNA"/>
</dbReference>
<organism evidence="1">
    <name type="scientific">freshwater metagenome</name>
    <dbReference type="NCBI Taxonomy" id="449393"/>
    <lineage>
        <taxon>unclassified sequences</taxon>
        <taxon>metagenomes</taxon>
        <taxon>ecological metagenomes</taxon>
    </lineage>
</organism>
<sequence length="107" mass="12053">MDPQLLLSLGGPGAEKFLDEQPRADAYWLRVWGVRGLLWAWDDAALPELRLALDDEAWRVREMAFKVITRRLLGDFIPDAAAARNDPVPRVRQAAHRALTHLTAGRA</sequence>
<dbReference type="Gene3D" id="1.25.10.10">
    <property type="entry name" value="Leucine-rich Repeat Variant"/>
    <property type="match status" value="1"/>
</dbReference>
<dbReference type="InterPro" id="IPR016024">
    <property type="entry name" value="ARM-type_fold"/>
</dbReference>
<reference evidence="1" key="1">
    <citation type="submission" date="2020-05" db="EMBL/GenBank/DDBJ databases">
        <authorList>
            <person name="Chiriac C."/>
            <person name="Salcher M."/>
            <person name="Ghai R."/>
            <person name="Kavagutti S V."/>
        </authorList>
    </citation>
    <scope>NUCLEOTIDE SEQUENCE</scope>
</reference>
<dbReference type="SUPFAM" id="SSF48371">
    <property type="entry name" value="ARM repeat"/>
    <property type="match status" value="1"/>
</dbReference>
<dbReference type="AlphaFoldDB" id="A0A6J6STH1"/>
<protein>
    <submittedName>
        <fullName evidence="1">Unannotated protein</fullName>
    </submittedName>
</protein>
<evidence type="ECO:0000313" key="1">
    <source>
        <dbReference type="EMBL" id="CAB4738276.1"/>
    </source>
</evidence>